<protein>
    <submittedName>
        <fullName evidence="3">Universal stress protein</fullName>
    </submittedName>
</protein>
<evidence type="ECO:0000313" key="4">
    <source>
        <dbReference type="Proteomes" id="UP000505210"/>
    </source>
</evidence>
<evidence type="ECO:0000256" key="1">
    <source>
        <dbReference type="SAM" id="MobiDB-lite"/>
    </source>
</evidence>
<reference evidence="3 4" key="1">
    <citation type="submission" date="2020-05" db="EMBL/GenBank/DDBJ databases">
        <title>Complete genome sequence of of a novel Thermoleptolyngbya strain isolated from hot springs of Ganzi, Sichuan China.</title>
        <authorList>
            <person name="Tang J."/>
            <person name="Daroch M."/>
            <person name="Li L."/>
            <person name="Waleron K."/>
            <person name="Waleron M."/>
            <person name="Waleron M."/>
        </authorList>
    </citation>
    <scope>NUCLEOTIDE SEQUENCE [LARGE SCALE GENOMIC DNA]</scope>
    <source>
        <strain evidence="3 4">PKUAC-SCTA183</strain>
    </source>
</reference>
<sequence length="245" mass="26944">MLMRLQNALGQPELVEQMLLASGKTTLDTAETQSDETVNLVIGYNGSPNSQVALDLTLWIAHQTRLATQKQVMVHVVYVVDRLLNGQSPQPSQKSQRARSRQTATLERQTERVGNTLTLPRLTPAESFVPLSTHIHYHANPACLTDCYINPAEPPAQNLLEQADCILWQARCLAEEWRGSLEAHLRFGATDAELHQVAQEVGAGLMVLGCSTKAHPLVNKLRANTHCPILGIPEQLAGVRPVERG</sequence>
<accession>A0A6M8BDF7</accession>
<dbReference type="AlphaFoldDB" id="A0A6M8BDF7"/>
<evidence type="ECO:0000313" key="3">
    <source>
        <dbReference type="EMBL" id="QKD84818.1"/>
    </source>
</evidence>
<dbReference type="InterPro" id="IPR006016">
    <property type="entry name" value="UspA"/>
</dbReference>
<evidence type="ECO:0000259" key="2">
    <source>
        <dbReference type="Pfam" id="PF00582"/>
    </source>
</evidence>
<gene>
    <name evidence="3" type="ORF">HPC62_07390</name>
</gene>
<feature type="region of interest" description="Disordered" evidence="1">
    <location>
        <begin position="87"/>
        <end position="112"/>
    </location>
</feature>
<dbReference type="Pfam" id="PF00582">
    <property type="entry name" value="Usp"/>
    <property type="match status" value="1"/>
</dbReference>
<organism evidence="3 4">
    <name type="scientific">Thermoleptolyngbya sichuanensis A183</name>
    <dbReference type="NCBI Taxonomy" id="2737172"/>
    <lineage>
        <taxon>Bacteria</taxon>
        <taxon>Bacillati</taxon>
        <taxon>Cyanobacteriota</taxon>
        <taxon>Cyanophyceae</taxon>
        <taxon>Oculatellales</taxon>
        <taxon>Oculatellaceae</taxon>
        <taxon>Thermoleptolyngbya</taxon>
        <taxon>Thermoleptolyngbya sichuanensis</taxon>
    </lineage>
</organism>
<keyword evidence="4" id="KW-1185">Reference proteome</keyword>
<dbReference type="Proteomes" id="UP000505210">
    <property type="component" value="Chromosome"/>
</dbReference>
<name>A0A6M8BDF7_9CYAN</name>
<dbReference type="KEGG" id="theu:HPC62_07390"/>
<dbReference type="EMBL" id="CP053661">
    <property type="protein sequence ID" value="QKD84818.1"/>
    <property type="molecule type" value="Genomic_DNA"/>
</dbReference>
<dbReference type="SUPFAM" id="SSF52402">
    <property type="entry name" value="Adenine nucleotide alpha hydrolases-like"/>
    <property type="match status" value="1"/>
</dbReference>
<feature type="domain" description="UspA" evidence="2">
    <location>
        <begin position="40"/>
        <end position="212"/>
    </location>
</feature>
<dbReference type="InterPro" id="IPR014729">
    <property type="entry name" value="Rossmann-like_a/b/a_fold"/>
</dbReference>
<proteinExistence type="predicted"/>
<dbReference type="Gene3D" id="3.40.50.620">
    <property type="entry name" value="HUPs"/>
    <property type="match status" value="1"/>
</dbReference>